<dbReference type="SUPFAM" id="SSF46955">
    <property type="entry name" value="Putative DNA-binding domain"/>
    <property type="match status" value="1"/>
</dbReference>
<evidence type="ECO:0000256" key="1">
    <source>
        <dbReference type="ARBA" id="ARBA00022491"/>
    </source>
</evidence>
<keyword evidence="2" id="KW-0805">Transcription regulation</keyword>
<gene>
    <name evidence="7" type="ORF">I6N96_04675</name>
</gene>
<dbReference type="PROSITE" id="PS50937">
    <property type="entry name" value="HTH_MERR_2"/>
    <property type="match status" value="1"/>
</dbReference>
<keyword evidence="4" id="KW-0804">Transcription</keyword>
<keyword evidence="8" id="KW-1185">Reference proteome</keyword>
<keyword evidence="1" id="KW-0678">Repressor</keyword>
<comment type="caution">
    <text evidence="7">The sequence shown here is derived from an EMBL/GenBank/DDBJ whole genome shotgun (WGS) entry which is preliminary data.</text>
</comment>
<keyword evidence="3" id="KW-0238">DNA-binding</keyword>
<dbReference type="InterPro" id="IPR047057">
    <property type="entry name" value="MerR_fam"/>
</dbReference>
<dbReference type="InterPro" id="IPR009061">
    <property type="entry name" value="DNA-bd_dom_put_sf"/>
</dbReference>
<dbReference type="InterPro" id="IPR000551">
    <property type="entry name" value="MerR-type_HTH_dom"/>
</dbReference>
<evidence type="ECO:0000259" key="6">
    <source>
        <dbReference type="PROSITE" id="PS50937"/>
    </source>
</evidence>
<dbReference type="EMBL" id="JAEDXU010000002">
    <property type="protein sequence ID" value="MBP1045561.1"/>
    <property type="molecule type" value="Genomic_DNA"/>
</dbReference>
<evidence type="ECO:0000313" key="7">
    <source>
        <dbReference type="EMBL" id="MBP1045561.1"/>
    </source>
</evidence>
<dbReference type="PANTHER" id="PTHR30204:SF69">
    <property type="entry name" value="MERR-FAMILY TRANSCRIPTIONAL REGULATOR"/>
    <property type="match status" value="1"/>
</dbReference>
<evidence type="ECO:0000256" key="5">
    <source>
        <dbReference type="SAM" id="Coils"/>
    </source>
</evidence>
<dbReference type="Proteomes" id="UP000673375">
    <property type="component" value="Unassembled WGS sequence"/>
</dbReference>
<feature type="coiled-coil region" evidence="5">
    <location>
        <begin position="77"/>
        <end position="104"/>
    </location>
</feature>
<sequence>MITIKEVSEKFGITTHTIRFYEKEKLVAIPRNERGFRDFDEHSITRVKTILHYRNVGMSLEDIRQVLAHSNDHNFSLQVLARTKEELDRKIMELEETRSYLHRKIAIHQELAEKETMDKQSSYDYSPVHKAE</sequence>
<organism evidence="7 8">
    <name type="scientific">Enterococcus larvae</name>
    <dbReference type="NCBI Taxonomy" id="2794352"/>
    <lineage>
        <taxon>Bacteria</taxon>
        <taxon>Bacillati</taxon>
        <taxon>Bacillota</taxon>
        <taxon>Bacilli</taxon>
        <taxon>Lactobacillales</taxon>
        <taxon>Enterococcaceae</taxon>
        <taxon>Enterococcus</taxon>
    </lineage>
</organism>
<protein>
    <submittedName>
        <fullName evidence="7">MerR family transcriptional regulator</fullName>
    </submittedName>
</protein>
<dbReference type="SMART" id="SM00422">
    <property type="entry name" value="HTH_MERR"/>
    <property type="match status" value="1"/>
</dbReference>
<dbReference type="Gene3D" id="1.10.1660.10">
    <property type="match status" value="1"/>
</dbReference>
<reference evidence="7 8" key="1">
    <citation type="submission" date="2020-12" db="EMBL/GenBank/DDBJ databases">
        <title>Vagococcus allomyrinae sp. nov. and Enterococcus lavae sp. nov., isolated from the larvae of Allomyrina dichotoma.</title>
        <authorList>
            <person name="Lee S.D."/>
        </authorList>
    </citation>
    <scope>NUCLEOTIDE SEQUENCE [LARGE SCALE GENOMIC DNA]</scope>
    <source>
        <strain evidence="7 8">BWM-S5</strain>
    </source>
</reference>
<evidence type="ECO:0000256" key="3">
    <source>
        <dbReference type="ARBA" id="ARBA00023125"/>
    </source>
</evidence>
<evidence type="ECO:0000256" key="4">
    <source>
        <dbReference type="ARBA" id="ARBA00023163"/>
    </source>
</evidence>
<dbReference type="Pfam" id="PF13411">
    <property type="entry name" value="MerR_1"/>
    <property type="match status" value="1"/>
</dbReference>
<feature type="domain" description="HTH merR-type" evidence="6">
    <location>
        <begin position="1"/>
        <end position="69"/>
    </location>
</feature>
<name>A0ABS4CG82_9ENTE</name>
<accession>A0ABS4CG82</accession>
<proteinExistence type="predicted"/>
<dbReference type="PRINTS" id="PR00040">
    <property type="entry name" value="HTHMERR"/>
</dbReference>
<evidence type="ECO:0000313" key="8">
    <source>
        <dbReference type="Proteomes" id="UP000673375"/>
    </source>
</evidence>
<keyword evidence="5" id="KW-0175">Coiled coil</keyword>
<evidence type="ECO:0000256" key="2">
    <source>
        <dbReference type="ARBA" id="ARBA00023015"/>
    </source>
</evidence>
<dbReference type="RefSeq" id="WP_209556356.1">
    <property type="nucleotide sequence ID" value="NZ_JAEDXU010000002.1"/>
</dbReference>
<dbReference type="PANTHER" id="PTHR30204">
    <property type="entry name" value="REDOX-CYCLING DRUG-SENSING TRANSCRIPTIONAL ACTIVATOR SOXR"/>
    <property type="match status" value="1"/>
</dbReference>